<dbReference type="InterPro" id="IPR023485">
    <property type="entry name" value="Ptyr_pPase"/>
</dbReference>
<dbReference type="PRINTS" id="PR00719">
    <property type="entry name" value="LMWPTPASE"/>
</dbReference>
<dbReference type="GO" id="GO:0004725">
    <property type="term" value="F:protein tyrosine phosphatase activity"/>
    <property type="evidence" value="ECO:0007669"/>
    <property type="project" value="UniProtKB-EC"/>
</dbReference>
<evidence type="ECO:0000256" key="1">
    <source>
        <dbReference type="ARBA" id="ARBA00011063"/>
    </source>
</evidence>
<dbReference type="InterPro" id="IPR017867">
    <property type="entry name" value="Tyr_phospatase_low_mol_wt"/>
</dbReference>
<dbReference type="Pfam" id="PF01451">
    <property type="entry name" value="LMWPc"/>
    <property type="match status" value="1"/>
</dbReference>
<dbReference type="PANTHER" id="PTHR11717">
    <property type="entry name" value="LOW MOLECULAR WEIGHT PROTEIN TYROSINE PHOSPHATASE"/>
    <property type="match status" value="1"/>
</dbReference>
<dbReference type="PANTHER" id="PTHR11717:SF7">
    <property type="entry name" value="LOW MOLECULAR WEIGHT PHOSPHOTYROSINE PROTEIN PHOSPHATASE"/>
    <property type="match status" value="1"/>
</dbReference>
<name>A0ABT9H7W5_9SPHN</name>
<evidence type="ECO:0000313" key="7">
    <source>
        <dbReference type="Proteomes" id="UP001235664"/>
    </source>
</evidence>
<keyword evidence="7" id="KW-1185">Reference proteome</keyword>
<gene>
    <name evidence="6" type="ORF">Q9K01_07270</name>
</gene>
<comment type="caution">
    <text evidence="6">The sequence shown here is derived from an EMBL/GenBank/DDBJ whole genome shotgun (WGS) entry which is preliminary data.</text>
</comment>
<organism evidence="6 7">
    <name type="scientific">Qipengyuania benthica</name>
    <dbReference type="NCBI Taxonomy" id="3067651"/>
    <lineage>
        <taxon>Bacteria</taxon>
        <taxon>Pseudomonadati</taxon>
        <taxon>Pseudomonadota</taxon>
        <taxon>Alphaproteobacteria</taxon>
        <taxon>Sphingomonadales</taxon>
        <taxon>Erythrobacteraceae</taxon>
        <taxon>Qipengyuania</taxon>
    </lineage>
</organism>
<keyword evidence="4" id="KW-0904">Protein phosphatase</keyword>
<dbReference type="CDD" id="cd16343">
    <property type="entry name" value="LMWPTP"/>
    <property type="match status" value="1"/>
</dbReference>
<dbReference type="EMBL" id="JAVAIL010000002">
    <property type="protein sequence ID" value="MDP4539416.1"/>
    <property type="molecule type" value="Genomic_DNA"/>
</dbReference>
<protein>
    <recommendedName>
        <fullName evidence="2">protein-tyrosine-phosphatase</fullName>
        <ecNumber evidence="2">3.1.3.48</ecNumber>
    </recommendedName>
</protein>
<feature type="domain" description="Phosphotyrosine protein phosphatase I" evidence="5">
    <location>
        <begin position="4"/>
        <end position="151"/>
    </location>
</feature>
<sequence>MTKPSILFVCLGNICRSPLAEAALRRRAAAADLVVDADSVGTANYHVGEPPDLRAISEAKRQGIDISDYCGRQLALDDFAKFDHILVMDEDNLADVRALAPADSKAKIGLLLDVVPGSRGRSVADPWHGTEADFTATWKEVDAAAEALIAVLLSERRDQSAKG</sequence>
<comment type="similarity">
    <text evidence="1">Belongs to the low molecular weight phosphotyrosine protein phosphatase family.</text>
</comment>
<keyword evidence="3 6" id="KW-0378">Hydrolase</keyword>
<dbReference type="Gene3D" id="3.40.50.2300">
    <property type="match status" value="1"/>
</dbReference>
<dbReference type="InterPro" id="IPR036196">
    <property type="entry name" value="Ptyr_pPase_sf"/>
</dbReference>
<dbReference type="Proteomes" id="UP001235664">
    <property type="component" value="Unassembled WGS sequence"/>
</dbReference>
<dbReference type="InterPro" id="IPR050438">
    <property type="entry name" value="LMW_PTPase"/>
</dbReference>
<dbReference type="RefSeq" id="WP_305929544.1">
    <property type="nucleotide sequence ID" value="NZ_JAVAIL010000002.1"/>
</dbReference>
<reference evidence="6 7" key="1">
    <citation type="submission" date="2023-08" db="EMBL/GenBank/DDBJ databases">
        <title>genomic of DY56.</title>
        <authorList>
            <person name="Wang Y."/>
        </authorList>
    </citation>
    <scope>NUCLEOTIDE SEQUENCE [LARGE SCALE GENOMIC DNA]</scope>
    <source>
        <strain evidence="6 7">DY56-A-20</strain>
    </source>
</reference>
<evidence type="ECO:0000256" key="2">
    <source>
        <dbReference type="ARBA" id="ARBA00013064"/>
    </source>
</evidence>
<dbReference type="SMART" id="SM00226">
    <property type="entry name" value="LMWPc"/>
    <property type="match status" value="1"/>
</dbReference>
<evidence type="ECO:0000256" key="4">
    <source>
        <dbReference type="ARBA" id="ARBA00022912"/>
    </source>
</evidence>
<evidence type="ECO:0000313" key="6">
    <source>
        <dbReference type="EMBL" id="MDP4539416.1"/>
    </source>
</evidence>
<evidence type="ECO:0000256" key="3">
    <source>
        <dbReference type="ARBA" id="ARBA00022801"/>
    </source>
</evidence>
<dbReference type="EC" id="3.1.3.48" evidence="2"/>
<proteinExistence type="inferred from homology"/>
<evidence type="ECO:0000259" key="5">
    <source>
        <dbReference type="SMART" id="SM00226"/>
    </source>
</evidence>
<accession>A0ABT9H7W5</accession>
<dbReference type="SUPFAM" id="SSF52788">
    <property type="entry name" value="Phosphotyrosine protein phosphatases I"/>
    <property type="match status" value="1"/>
</dbReference>